<dbReference type="AlphaFoldDB" id="A0A9K3JMC7"/>
<gene>
    <name evidence="1" type="ORF">HanXRQr2_Chr02g0050301</name>
</gene>
<evidence type="ECO:0000313" key="2">
    <source>
        <dbReference type="Proteomes" id="UP000215914"/>
    </source>
</evidence>
<organism evidence="1 2">
    <name type="scientific">Helianthus annuus</name>
    <name type="common">Common sunflower</name>
    <dbReference type="NCBI Taxonomy" id="4232"/>
    <lineage>
        <taxon>Eukaryota</taxon>
        <taxon>Viridiplantae</taxon>
        <taxon>Streptophyta</taxon>
        <taxon>Embryophyta</taxon>
        <taxon>Tracheophyta</taxon>
        <taxon>Spermatophyta</taxon>
        <taxon>Magnoliopsida</taxon>
        <taxon>eudicotyledons</taxon>
        <taxon>Gunneridae</taxon>
        <taxon>Pentapetalae</taxon>
        <taxon>asterids</taxon>
        <taxon>campanulids</taxon>
        <taxon>Asterales</taxon>
        <taxon>Asteraceae</taxon>
        <taxon>Asteroideae</taxon>
        <taxon>Heliantheae alliance</taxon>
        <taxon>Heliantheae</taxon>
        <taxon>Helianthus</taxon>
    </lineage>
</organism>
<name>A0A9K3JMC7_HELAN</name>
<sequence>MSLGCASFHCVPLDVDGRSYTWVVMRRGILDIVIRFNTIGQQWYLYLVYFEDNPDLICMPFPSRRCATQTHRYKIFCTSYSTKDEVNFCGSA</sequence>
<accession>A0A9K3JMC7</accession>
<protein>
    <submittedName>
        <fullName evidence="1">Uncharacterized protein</fullName>
    </submittedName>
</protein>
<evidence type="ECO:0000313" key="1">
    <source>
        <dbReference type="EMBL" id="KAF5817212.1"/>
    </source>
</evidence>
<keyword evidence="2" id="KW-1185">Reference proteome</keyword>
<reference evidence="1" key="2">
    <citation type="submission" date="2020-06" db="EMBL/GenBank/DDBJ databases">
        <title>Helianthus annuus Genome sequencing and assembly Release 2.</title>
        <authorList>
            <person name="Gouzy J."/>
            <person name="Langlade N."/>
            <person name="Munos S."/>
        </authorList>
    </citation>
    <scope>NUCLEOTIDE SEQUENCE</scope>
    <source>
        <tissue evidence="1">Leaves</tissue>
    </source>
</reference>
<dbReference type="Gramene" id="mRNA:HanXRQr2_Chr02g0050301">
    <property type="protein sequence ID" value="mRNA:HanXRQr2_Chr02g0050301"/>
    <property type="gene ID" value="HanXRQr2_Chr02g0050301"/>
</dbReference>
<proteinExistence type="predicted"/>
<comment type="caution">
    <text evidence="1">The sequence shown here is derived from an EMBL/GenBank/DDBJ whole genome shotgun (WGS) entry which is preliminary data.</text>
</comment>
<reference evidence="1" key="1">
    <citation type="journal article" date="2017" name="Nature">
        <title>The sunflower genome provides insights into oil metabolism, flowering and Asterid evolution.</title>
        <authorList>
            <person name="Badouin H."/>
            <person name="Gouzy J."/>
            <person name="Grassa C.J."/>
            <person name="Murat F."/>
            <person name="Staton S.E."/>
            <person name="Cottret L."/>
            <person name="Lelandais-Briere C."/>
            <person name="Owens G.L."/>
            <person name="Carrere S."/>
            <person name="Mayjonade B."/>
            <person name="Legrand L."/>
            <person name="Gill N."/>
            <person name="Kane N.C."/>
            <person name="Bowers J.E."/>
            <person name="Hubner S."/>
            <person name="Bellec A."/>
            <person name="Berard A."/>
            <person name="Berges H."/>
            <person name="Blanchet N."/>
            <person name="Boniface M.C."/>
            <person name="Brunel D."/>
            <person name="Catrice O."/>
            <person name="Chaidir N."/>
            <person name="Claudel C."/>
            <person name="Donnadieu C."/>
            <person name="Faraut T."/>
            <person name="Fievet G."/>
            <person name="Helmstetter N."/>
            <person name="King M."/>
            <person name="Knapp S.J."/>
            <person name="Lai Z."/>
            <person name="Le Paslier M.C."/>
            <person name="Lippi Y."/>
            <person name="Lorenzon L."/>
            <person name="Mandel J.R."/>
            <person name="Marage G."/>
            <person name="Marchand G."/>
            <person name="Marquand E."/>
            <person name="Bret-Mestries E."/>
            <person name="Morien E."/>
            <person name="Nambeesan S."/>
            <person name="Nguyen T."/>
            <person name="Pegot-Espagnet P."/>
            <person name="Pouilly N."/>
            <person name="Raftis F."/>
            <person name="Sallet E."/>
            <person name="Schiex T."/>
            <person name="Thomas J."/>
            <person name="Vandecasteele C."/>
            <person name="Vares D."/>
            <person name="Vear F."/>
            <person name="Vautrin S."/>
            <person name="Crespi M."/>
            <person name="Mangin B."/>
            <person name="Burke J.M."/>
            <person name="Salse J."/>
            <person name="Munos S."/>
            <person name="Vincourt P."/>
            <person name="Rieseberg L.H."/>
            <person name="Langlade N.B."/>
        </authorList>
    </citation>
    <scope>NUCLEOTIDE SEQUENCE</scope>
    <source>
        <tissue evidence="1">Leaves</tissue>
    </source>
</reference>
<dbReference type="Proteomes" id="UP000215914">
    <property type="component" value="Unassembled WGS sequence"/>
</dbReference>
<dbReference type="EMBL" id="MNCJ02000317">
    <property type="protein sequence ID" value="KAF5817212.1"/>
    <property type="molecule type" value="Genomic_DNA"/>
</dbReference>